<dbReference type="PANTHER" id="PTHR10587:SF133">
    <property type="entry name" value="CHITIN DEACETYLASE 1-RELATED"/>
    <property type="match status" value="1"/>
</dbReference>
<dbReference type="PANTHER" id="PTHR10587">
    <property type="entry name" value="GLYCOSYL TRANSFERASE-RELATED"/>
    <property type="match status" value="1"/>
</dbReference>
<dbReference type="InterPro" id="IPR002509">
    <property type="entry name" value="NODB_dom"/>
</dbReference>
<evidence type="ECO:0000256" key="1">
    <source>
        <dbReference type="ARBA" id="ARBA00022723"/>
    </source>
</evidence>
<dbReference type="Pfam" id="PF01522">
    <property type="entry name" value="Polysacc_deac_1"/>
    <property type="match status" value="1"/>
</dbReference>
<dbReference type="GO" id="GO:0005975">
    <property type="term" value="P:carbohydrate metabolic process"/>
    <property type="evidence" value="ECO:0007669"/>
    <property type="project" value="InterPro"/>
</dbReference>
<gene>
    <name evidence="4" type="primary">PdeA</name>
</gene>
<dbReference type="AlphaFoldDB" id="A0A173MZT2"/>
<sequence length="236" mass="27370">MSKAYLTIDDGPTKNTKGIIDFLNSKNIKPLMFFVGENICKNRDIGIYAIQNGAIIGNHSYSHPEFSNLSLDECISEIERQEEQVNLLYKDAGVTREYKLFRFPYGDKGGKNKDALQKYFREHGFSRIDDSEIKYDWYHENNLNTDYDVLWTFDFAEYMLEYEPGFTYDTILSRINDVNPKIGGSLFASNVHNIILIHDHEETDAVCPNYFYNLINYVLEKGVEFVNPKFIISSSN</sequence>
<dbReference type="EMBL" id="AB499198">
    <property type="protein sequence ID" value="BAV13097.1"/>
    <property type="molecule type" value="Genomic_DNA"/>
</dbReference>
<organism evidence="4">
    <name type="scientific">Clostridium cellulovorans</name>
    <dbReference type="NCBI Taxonomy" id="1493"/>
    <lineage>
        <taxon>Bacteria</taxon>
        <taxon>Bacillati</taxon>
        <taxon>Bacillota</taxon>
        <taxon>Clostridia</taxon>
        <taxon>Eubacteriales</taxon>
        <taxon>Clostridiaceae</taxon>
        <taxon>Clostridium</taxon>
    </lineage>
</organism>
<accession>A0A173MZT2</accession>
<dbReference type="InterPro" id="IPR050248">
    <property type="entry name" value="Polysacc_deacetylase_ArnD"/>
</dbReference>
<reference evidence="4" key="1">
    <citation type="submission" date="2009-04" db="EMBL/GenBank/DDBJ databases">
        <title>Clostridium cellulovorans cellulosomal and noncellulosomal genes.</title>
        <authorList>
            <person name="Tamaru Y."/>
        </authorList>
    </citation>
    <scope>NUCLEOTIDE SEQUENCE</scope>
</reference>
<proteinExistence type="predicted"/>
<evidence type="ECO:0000313" key="4">
    <source>
        <dbReference type="EMBL" id="BAV13097.1"/>
    </source>
</evidence>
<dbReference type="Gene3D" id="3.20.20.370">
    <property type="entry name" value="Glycoside hydrolase/deacetylase"/>
    <property type="match status" value="1"/>
</dbReference>
<protein>
    <submittedName>
        <fullName evidence="4">Polysaccharide deacetylase</fullName>
    </submittedName>
</protein>
<dbReference type="OMA" id="HITSEWY"/>
<feature type="domain" description="NodB homology" evidence="3">
    <location>
        <begin position="2"/>
        <end position="226"/>
    </location>
</feature>
<evidence type="ECO:0000259" key="3">
    <source>
        <dbReference type="PROSITE" id="PS51677"/>
    </source>
</evidence>
<dbReference type="InterPro" id="IPR011330">
    <property type="entry name" value="Glyco_hydro/deAcase_b/a-brl"/>
</dbReference>
<dbReference type="CDD" id="cd10917">
    <property type="entry name" value="CE4_NodB_like_6s_7s"/>
    <property type="match status" value="1"/>
</dbReference>
<dbReference type="GO" id="GO:0016810">
    <property type="term" value="F:hydrolase activity, acting on carbon-nitrogen (but not peptide) bonds"/>
    <property type="evidence" value="ECO:0007669"/>
    <property type="project" value="InterPro"/>
</dbReference>
<dbReference type="PROSITE" id="PS51677">
    <property type="entry name" value="NODB"/>
    <property type="match status" value="1"/>
</dbReference>
<name>A0A173MZT2_CLOCL</name>
<keyword evidence="2" id="KW-0378">Hydrolase</keyword>
<keyword evidence="1" id="KW-0479">Metal-binding</keyword>
<dbReference type="SUPFAM" id="SSF88713">
    <property type="entry name" value="Glycoside hydrolase/deacetylase"/>
    <property type="match status" value="1"/>
</dbReference>
<dbReference type="GO" id="GO:0016020">
    <property type="term" value="C:membrane"/>
    <property type="evidence" value="ECO:0007669"/>
    <property type="project" value="TreeGrafter"/>
</dbReference>
<dbReference type="GO" id="GO:0046872">
    <property type="term" value="F:metal ion binding"/>
    <property type="evidence" value="ECO:0007669"/>
    <property type="project" value="UniProtKB-KW"/>
</dbReference>
<evidence type="ECO:0000256" key="2">
    <source>
        <dbReference type="ARBA" id="ARBA00022801"/>
    </source>
</evidence>